<protein>
    <submittedName>
        <fullName evidence="4">DNA protecting protein DprA</fullName>
    </submittedName>
</protein>
<reference evidence="4 5" key="1">
    <citation type="journal article" date="2011" name="J. Bacteriol.">
        <title>Genome sequence of the mercury-methylating and pleomorphic Desulfovibrio africanus Strain Walvis Bay.</title>
        <authorList>
            <person name="Brown S.D."/>
            <person name="Wall J.D."/>
            <person name="Kucken A.M."/>
            <person name="Gilmour C.C."/>
            <person name="Podar M."/>
            <person name="Brandt C.C."/>
            <person name="Teshima H."/>
            <person name="Detter J.C."/>
            <person name="Han C.S."/>
            <person name="Land M.L."/>
            <person name="Lucas S."/>
            <person name="Han J."/>
            <person name="Pennacchio L."/>
            <person name="Nolan M."/>
            <person name="Pitluck S."/>
            <person name="Woyke T."/>
            <person name="Goodwin L."/>
            <person name="Palumbo A.V."/>
            <person name="Elias D.A."/>
        </authorList>
    </citation>
    <scope>NUCLEOTIDE SEQUENCE [LARGE SCALE GENOMIC DNA]</scope>
    <source>
        <strain evidence="4 5">Walvis Bay</strain>
    </source>
</reference>
<evidence type="ECO:0000313" key="5">
    <source>
        <dbReference type="Proteomes" id="UP000007844"/>
    </source>
</evidence>
<dbReference type="GO" id="GO:0009294">
    <property type="term" value="P:DNA-mediated transformation"/>
    <property type="evidence" value="ECO:0007669"/>
    <property type="project" value="InterPro"/>
</dbReference>
<proteinExistence type="inferred from homology"/>
<sequence>MSNRQTADGQGAESAVAQQALHDEYRAALALRHTPGLGPRTWKRIAEAFPTLTDAARSAGTWPGLRLTRSTVSASFLSKAWLKAAEQEYGLVRERGLRYVTWSDPQFPRLLKTIPDPPLYLYYLGDVALMNTPSLALVGSRQCSEYGLKAARAMGEELSRAGITIVSGLAMGIDRQAHLAGLSAIGSSVAVLGTGLDRIYPEANADIWEELRTRGLIVTEFPPLTIPEPQNFPVRNRIISGLSLGVLVAEAAEKSGSLITAKLALDQGREVFALPGPVTQATYGGCHALIRQGAQLVTSAVEIIATLDHELRSALSSVVNRDAQLDVKDHAPIIMQSDGGRHEETRIPISLNANVQLENGRHIQIDDLAPEENAVLLVLAADVRTHIDVLGRTTGLASGTLSGILLALELKGLVRQWPGMYYSRKGS</sequence>
<gene>
    <name evidence="4" type="ORF">Desaf_3150</name>
</gene>
<evidence type="ECO:0000259" key="2">
    <source>
        <dbReference type="Pfam" id="PF02481"/>
    </source>
</evidence>
<dbReference type="Pfam" id="PF17782">
    <property type="entry name" value="WHD_DprA"/>
    <property type="match status" value="1"/>
</dbReference>
<feature type="domain" description="Smf/DprA SLOG" evidence="2">
    <location>
        <begin position="99"/>
        <end position="307"/>
    </location>
</feature>
<organism evidence="4 5">
    <name type="scientific">Desulfocurvibacter africanus subsp. africanus str. Walvis Bay</name>
    <dbReference type="NCBI Taxonomy" id="690850"/>
    <lineage>
        <taxon>Bacteria</taxon>
        <taxon>Pseudomonadati</taxon>
        <taxon>Thermodesulfobacteriota</taxon>
        <taxon>Desulfovibrionia</taxon>
        <taxon>Desulfovibrionales</taxon>
        <taxon>Desulfovibrionaceae</taxon>
        <taxon>Desulfocurvibacter</taxon>
    </lineage>
</organism>
<dbReference type="Gene3D" id="1.10.10.10">
    <property type="entry name" value="Winged helix-like DNA-binding domain superfamily/Winged helix DNA-binding domain"/>
    <property type="match status" value="1"/>
</dbReference>
<dbReference type="PANTHER" id="PTHR43022">
    <property type="entry name" value="PROTEIN SMF"/>
    <property type="match status" value="1"/>
</dbReference>
<dbReference type="Gene3D" id="3.40.50.450">
    <property type="match status" value="1"/>
</dbReference>
<dbReference type="HOGENOM" id="CLU_029601_1_1_7"/>
<evidence type="ECO:0000313" key="4">
    <source>
        <dbReference type="EMBL" id="EGJ51447.1"/>
    </source>
</evidence>
<dbReference type="AlphaFoldDB" id="F3Z3A7"/>
<dbReference type="InterPro" id="IPR041614">
    <property type="entry name" value="DprA_WH"/>
</dbReference>
<dbReference type="KEGG" id="daf:Desaf_3150"/>
<dbReference type="InterPro" id="IPR036388">
    <property type="entry name" value="WH-like_DNA-bd_sf"/>
</dbReference>
<evidence type="ECO:0000256" key="1">
    <source>
        <dbReference type="ARBA" id="ARBA00006525"/>
    </source>
</evidence>
<dbReference type="Pfam" id="PF02481">
    <property type="entry name" value="DNA_processg_A"/>
    <property type="match status" value="1"/>
</dbReference>
<accession>F3Z3A7</accession>
<name>F3Z3A7_DESAF</name>
<comment type="similarity">
    <text evidence="1">Belongs to the DprA/Smf family.</text>
</comment>
<dbReference type="InterPro" id="IPR057666">
    <property type="entry name" value="DrpA_SLOG"/>
</dbReference>
<dbReference type="STRING" id="690850.Desaf_3150"/>
<feature type="domain" description="DprA winged helix" evidence="3">
    <location>
        <begin position="366"/>
        <end position="420"/>
    </location>
</feature>
<dbReference type="eggNOG" id="COG0758">
    <property type="taxonomic scope" value="Bacteria"/>
</dbReference>
<keyword evidence="5" id="KW-1185">Reference proteome</keyword>
<dbReference type="RefSeq" id="WP_014261083.1">
    <property type="nucleotide sequence ID" value="NC_016629.1"/>
</dbReference>
<dbReference type="InterPro" id="IPR003488">
    <property type="entry name" value="DprA"/>
</dbReference>
<dbReference type="SUPFAM" id="SSF102405">
    <property type="entry name" value="MCP/YpsA-like"/>
    <property type="match status" value="1"/>
</dbReference>
<dbReference type="PANTHER" id="PTHR43022:SF1">
    <property type="entry name" value="PROTEIN SMF"/>
    <property type="match status" value="1"/>
</dbReference>
<dbReference type="NCBIfam" id="TIGR00732">
    <property type="entry name" value="dprA"/>
    <property type="match status" value="1"/>
</dbReference>
<dbReference type="Proteomes" id="UP000007844">
    <property type="component" value="Chromosome"/>
</dbReference>
<dbReference type="EMBL" id="CP003221">
    <property type="protein sequence ID" value="EGJ51447.1"/>
    <property type="molecule type" value="Genomic_DNA"/>
</dbReference>
<evidence type="ECO:0000259" key="3">
    <source>
        <dbReference type="Pfam" id="PF17782"/>
    </source>
</evidence>